<protein>
    <recommendedName>
        <fullName evidence="1">SnoaL-like domain-containing protein</fullName>
    </recommendedName>
</protein>
<evidence type="ECO:0000313" key="3">
    <source>
        <dbReference type="Proteomes" id="UP000657574"/>
    </source>
</evidence>
<sequence>MGTTDDDRVQYLLDRVEIQDKIALYGLGQDLHQADSGDGNVLAQWGDLFTPDAKIDATDGVNKLFELGDYAEMMRGKDLVGGTEGLGFSFNAWQHIEGHATVTINGDTAHSIAPHLHTHSNRDGSSNTFAVGYWHDDWVRTPTGWRISYRRVQNLYFHTFPLVANPQMVSGYEASVAMSSTDTSHSSEGV</sequence>
<dbReference type="InterPro" id="IPR032710">
    <property type="entry name" value="NTF2-like_dom_sf"/>
</dbReference>
<dbReference type="SUPFAM" id="SSF54427">
    <property type="entry name" value="NTF2-like"/>
    <property type="match status" value="1"/>
</dbReference>
<dbReference type="Gene3D" id="3.10.450.50">
    <property type="match status" value="1"/>
</dbReference>
<dbReference type="Proteomes" id="UP000657574">
    <property type="component" value="Unassembled WGS sequence"/>
</dbReference>
<comment type="caution">
    <text evidence="2">The sequence shown here is derived from an EMBL/GenBank/DDBJ whole genome shotgun (WGS) entry which is preliminary data.</text>
</comment>
<name>A0A917UPV3_9ACTN</name>
<dbReference type="Pfam" id="PF13577">
    <property type="entry name" value="SnoaL_4"/>
    <property type="match status" value="1"/>
</dbReference>
<dbReference type="InterPro" id="IPR037401">
    <property type="entry name" value="SnoaL-like"/>
</dbReference>
<dbReference type="AlphaFoldDB" id="A0A917UPV3"/>
<dbReference type="RefSeq" id="WP_189317934.1">
    <property type="nucleotide sequence ID" value="NZ_BMQA01000196.1"/>
</dbReference>
<organism evidence="2 3">
    <name type="scientific">Streptomyces brasiliensis</name>
    <dbReference type="NCBI Taxonomy" id="1954"/>
    <lineage>
        <taxon>Bacteria</taxon>
        <taxon>Bacillati</taxon>
        <taxon>Actinomycetota</taxon>
        <taxon>Actinomycetes</taxon>
        <taxon>Kitasatosporales</taxon>
        <taxon>Streptomycetaceae</taxon>
        <taxon>Streptomyces</taxon>
    </lineage>
</organism>
<accession>A0A917UPV3</accession>
<evidence type="ECO:0000313" key="2">
    <source>
        <dbReference type="EMBL" id="GGJ73603.1"/>
    </source>
</evidence>
<feature type="domain" description="SnoaL-like" evidence="1">
    <location>
        <begin position="11"/>
        <end position="151"/>
    </location>
</feature>
<dbReference type="EMBL" id="BMQA01000196">
    <property type="protein sequence ID" value="GGJ73603.1"/>
    <property type="molecule type" value="Genomic_DNA"/>
</dbReference>
<evidence type="ECO:0000259" key="1">
    <source>
        <dbReference type="Pfam" id="PF13577"/>
    </source>
</evidence>
<proteinExistence type="predicted"/>
<gene>
    <name evidence="2" type="ORF">GCM10010121_100190</name>
</gene>
<reference evidence="2" key="1">
    <citation type="journal article" date="2014" name="Int. J. Syst. Evol. Microbiol.">
        <title>Complete genome sequence of Corynebacterium casei LMG S-19264T (=DSM 44701T), isolated from a smear-ripened cheese.</title>
        <authorList>
            <consortium name="US DOE Joint Genome Institute (JGI-PGF)"/>
            <person name="Walter F."/>
            <person name="Albersmeier A."/>
            <person name="Kalinowski J."/>
            <person name="Ruckert C."/>
        </authorList>
    </citation>
    <scope>NUCLEOTIDE SEQUENCE</scope>
    <source>
        <strain evidence="2">JCM 3086</strain>
    </source>
</reference>
<keyword evidence="3" id="KW-1185">Reference proteome</keyword>
<reference evidence="2" key="2">
    <citation type="submission" date="2020-09" db="EMBL/GenBank/DDBJ databases">
        <authorList>
            <person name="Sun Q."/>
            <person name="Ohkuma M."/>
        </authorList>
    </citation>
    <scope>NUCLEOTIDE SEQUENCE</scope>
    <source>
        <strain evidence="2">JCM 3086</strain>
    </source>
</reference>